<dbReference type="InterPro" id="IPR032694">
    <property type="entry name" value="CopC/D"/>
</dbReference>
<keyword evidence="4 6" id="KW-1133">Transmembrane helix</keyword>
<sequence>MLLGIVNQNVSPLQAVQALRRFGSAAKISVITLVVTGSFQTMRLHDDPWSIFTSNHGQLLVVKLLAFGGMLIFANFNRRSLEKRPTESSHAIQIKRLVVRTSIIETLMGFAVVAVTAVLVSSSLGK</sequence>
<dbReference type="GO" id="GO:0006825">
    <property type="term" value="P:copper ion transport"/>
    <property type="evidence" value="ECO:0007669"/>
    <property type="project" value="InterPro"/>
</dbReference>
<gene>
    <name evidence="8" type="ORF">UFOPK1826_01420</name>
</gene>
<accession>A0A6J6HIB4</accession>
<feature type="transmembrane region" description="Helical" evidence="6">
    <location>
        <begin position="21"/>
        <end position="39"/>
    </location>
</feature>
<dbReference type="EMBL" id="CAEZUN010000230">
    <property type="protein sequence ID" value="CAB4613521.1"/>
    <property type="molecule type" value="Genomic_DNA"/>
</dbReference>
<evidence type="ECO:0000313" key="8">
    <source>
        <dbReference type="EMBL" id="CAB4613521.1"/>
    </source>
</evidence>
<name>A0A6J6HIB4_9ZZZZ</name>
<proteinExistence type="predicted"/>
<dbReference type="PANTHER" id="PTHR34820:SF4">
    <property type="entry name" value="INNER MEMBRANE PROTEIN YEBZ"/>
    <property type="match status" value="1"/>
</dbReference>
<protein>
    <submittedName>
        <fullName evidence="8">Unannotated protein</fullName>
    </submittedName>
</protein>
<dbReference type="InterPro" id="IPR008457">
    <property type="entry name" value="Cu-R_CopD_dom"/>
</dbReference>
<dbReference type="PANTHER" id="PTHR34820">
    <property type="entry name" value="INNER MEMBRANE PROTEIN YEBZ"/>
    <property type="match status" value="1"/>
</dbReference>
<evidence type="ECO:0000259" key="7">
    <source>
        <dbReference type="Pfam" id="PF05425"/>
    </source>
</evidence>
<dbReference type="Pfam" id="PF05425">
    <property type="entry name" value="CopD"/>
    <property type="match status" value="1"/>
</dbReference>
<keyword evidence="3 6" id="KW-0812">Transmembrane</keyword>
<evidence type="ECO:0000256" key="1">
    <source>
        <dbReference type="ARBA" id="ARBA00004651"/>
    </source>
</evidence>
<evidence type="ECO:0000256" key="6">
    <source>
        <dbReference type="SAM" id="Phobius"/>
    </source>
</evidence>
<feature type="domain" description="Copper resistance protein D" evidence="7">
    <location>
        <begin position="17"/>
        <end position="119"/>
    </location>
</feature>
<feature type="transmembrane region" description="Helical" evidence="6">
    <location>
        <begin position="59"/>
        <end position="76"/>
    </location>
</feature>
<evidence type="ECO:0000256" key="4">
    <source>
        <dbReference type="ARBA" id="ARBA00022989"/>
    </source>
</evidence>
<dbReference type="AlphaFoldDB" id="A0A6J6HIB4"/>
<evidence type="ECO:0000256" key="5">
    <source>
        <dbReference type="ARBA" id="ARBA00023136"/>
    </source>
</evidence>
<keyword evidence="5 6" id="KW-0472">Membrane</keyword>
<comment type="subcellular location">
    <subcellularLocation>
        <location evidence="1">Cell membrane</location>
        <topology evidence="1">Multi-pass membrane protein</topology>
    </subcellularLocation>
</comment>
<organism evidence="8">
    <name type="scientific">freshwater metagenome</name>
    <dbReference type="NCBI Taxonomy" id="449393"/>
    <lineage>
        <taxon>unclassified sequences</taxon>
        <taxon>metagenomes</taxon>
        <taxon>ecological metagenomes</taxon>
    </lineage>
</organism>
<reference evidence="8" key="1">
    <citation type="submission" date="2020-05" db="EMBL/GenBank/DDBJ databases">
        <authorList>
            <person name="Chiriac C."/>
            <person name="Salcher M."/>
            <person name="Ghai R."/>
            <person name="Kavagutti S V."/>
        </authorList>
    </citation>
    <scope>NUCLEOTIDE SEQUENCE</scope>
</reference>
<dbReference type="GO" id="GO:0005886">
    <property type="term" value="C:plasma membrane"/>
    <property type="evidence" value="ECO:0007669"/>
    <property type="project" value="UniProtKB-SubCell"/>
</dbReference>
<feature type="transmembrane region" description="Helical" evidence="6">
    <location>
        <begin position="97"/>
        <end position="120"/>
    </location>
</feature>
<keyword evidence="2" id="KW-1003">Cell membrane</keyword>
<evidence type="ECO:0000256" key="3">
    <source>
        <dbReference type="ARBA" id="ARBA00022692"/>
    </source>
</evidence>
<evidence type="ECO:0000256" key="2">
    <source>
        <dbReference type="ARBA" id="ARBA00022475"/>
    </source>
</evidence>